<evidence type="ECO:0000256" key="1">
    <source>
        <dbReference type="SAM" id="MobiDB-lite"/>
    </source>
</evidence>
<name>A0A182IMP3_ANOAO</name>
<dbReference type="EnsemblMetazoa" id="AATE002025-RA">
    <property type="protein sequence ID" value="AATE002025-PA.1"/>
    <property type="gene ID" value="AATE002025"/>
</dbReference>
<organism evidence="2">
    <name type="scientific">Anopheles atroparvus</name>
    <name type="common">European mosquito</name>
    <dbReference type="NCBI Taxonomy" id="41427"/>
    <lineage>
        <taxon>Eukaryota</taxon>
        <taxon>Metazoa</taxon>
        <taxon>Ecdysozoa</taxon>
        <taxon>Arthropoda</taxon>
        <taxon>Hexapoda</taxon>
        <taxon>Insecta</taxon>
        <taxon>Pterygota</taxon>
        <taxon>Neoptera</taxon>
        <taxon>Endopterygota</taxon>
        <taxon>Diptera</taxon>
        <taxon>Nematocera</taxon>
        <taxon>Culicoidea</taxon>
        <taxon>Culicidae</taxon>
        <taxon>Anophelinae</taxon>
        <taxon>Anopheles</taxon>
    </lineage>
</organism>
<dbReference type="EMBL" id="AXCP01008439">
    <property type="status" value="NOT_ANNOTATED_CDS"/>
    <property type="molecule type" value="Genomic_DNA"/>
</dbReference>
<feature type="compositionally biased region" description="Basic and acidic residues" evidence="1">
    <location>
        <begin position="192"/>
        <end position="202"/>
    </location>
</feature>
<dbReference type="EMBL" id="AXCP01008438">
    <property type="status" value="NOT_ANNOTATED_CDS"/>
    <property type="molecule type" value="Genomic_DNA"/>
</dbReference>
<proteinExistence type="predicted"/>
<evidence type="ECO:0000313" key="2">
    <source>
        <dbReference type="EnsemblMetazoa" id="AATE002025-PA.1"/>
    </source>
</evidence>
<accession>A0A182IMP3</accession>
<protein>
    <submittedName>
        <fullName evidence="2">Uncharacterized protein</fullName>
    </submittedName>
</protein>
<feature type="region of interest" description="Disordered" evidence="1">
    <location>
        <begin position="174"/>
        <end position="202"/>
    </location>
</feature>
<dbReference type="VEuPathDB" id="VectorBase:AATE002025"/>
<sequence length="202" mass="21966">MGRDVERDKGEEIWSVSVVQEKLGDEHSLSVPMTRLKCGQPQQLTPRFAVTPAGVHTTAAYSSIGLTQQRYSAIRQRGSRTSGARRAIRPSVLLALATTSSICTQKDKEESSLTPSLPQAVTPAGVHTTAAYSRIGLTQQRYSAIRQRGSRTSGARRAIRPSVRLALATTSSICTQKDKEESSLTPRSTTADTRDKTTLPRL</sequence>
<dbReference type="AlphaFoldDB" id="A0A182IMP3"/>
<reference evidence="2" key="1">
    <citation type="submission" date="2022-08" db="UniProtKB">
        <authorList>
            <consortium name="EnsemblMetazoa"/>
        </authorList>
    </citation>
    <scope>IDENTIFICATION</scope>
    <source>
        <strain evidence="2">EBRO</strain>
    </source>
</reference>